<proteinExistence type="inferred from homology"/>
<protein>
    <submittedName>
        <fullName evidence="4">Glutathione PeroXidase</fullName>
    </submittedName>
</protein>
<dbReference type="InParanoid" id="Q9N5S2"/>
<dbReference type="PeptideAtlas" id="Q9N5S2"/>
<name>Q9N5S2_CAEEL</name>
<dbReference type="eggNOG" id="KOG1651">
    <property type="taxonomic scope" value="Eukaryota"/>
</dbReference>
<sequence>MIKKKPQIQYFEQKFNFSVFFSRRLFHDCSFEILVFPCNQSNNEESSWESDLPYFFKYQPKIYQKIDVNGVNTDPLYKLLKKVNVVTLGDSIGILGDSICYNFTKFFVGKDGHVIKRFCRTTLPKDKLTYDKGKLYQVELYLFQR</sequence>
<keyword evidence="2 4" id="KW-0575">Peroxidase</keyword>
<dbReference type="PANTHER" id="PTHR11592">
    <property type="entry name" value="GLUTATHIONE PEROXIDASE"/>
    <property type="match status" value="1"/>
</dbReference>
<evidence type="ECO:0000256" key="3">
    <source>
        <dbReference type="ARBA" id="ARBA00023002"/>
    </source>
</evidence>
<accession>Q9N5S2</accession>
<keyword evidence="3" id="KW-0560">Oxidoreductase</keyword>
<dbReference type="HOGENOM" id="CLU_1788566_0_0_1"/>
<dbReference type="InterPro" id="IPR000889">
    <property type="entry name" value="Glutathione_peroxidase"/>
</dbReference>
<dbReference type="PANTHER" id="PTHR11592:SF2">
    <property type="entry name" value="GLUTATHIONE PEROXIDASE 2"/>
    <property type="match status" value="1"/>
</dbReference>
<evidence type="ECO:0000256" key="1">
    <source>
        <dbReference type="ARBA" id="ARBA00006926"/>
    </source>
</evidence>
<dbReference type="Pfam" id="PF00255">
    <property type="entry name" value="GSHPx"/>
    <property type="match status" value="1"/>
</dbReference>
<dbReference type="PhylomeDB" id="Q9N5S2"/>
<reference evidence="4" key="2">
    <citation type="submission" date="2003-03" db="EMBL/GenBank/DDBJ databases">
        <authorList>
            <person name="Sulson J.E."/>
            <person name="Waterston R."/>
        </authorList>
    </citation>
    <scope>NUCLEOTIDE SEQUENCE</scope>
    <source>
        <strain evidence="4">Bristol N2</strain>
    </source>
</reference>
<dbReference type="AlphaFoldDB" id="Q9N5S2"/>
<evidence type="ECO:0000313" key="4">
    <source>
        <dbReference type="EMBL" id="CCD66832.1"/>
    </source>
</evidence>
<dbReference type="SMR" id="Q9N5S2"/>
<dbReference type="GO" id="GO:0004601">
    <property type="term" value="F:peroxidase activity"/>
    <property type="evidence" value="ECO:0007669"/>
    <property type="project" value="UniProtKB-KW"/>
</dbReference>
<dbReference type="GO" id="GO:0006979">
    <property type="term" value="P:response to oxidative stress"/>
    <property type="evidence" value="ECO:0007669"/>
    <property type="project" value="InterPro"/>
</dbReference>
<organism evidence="4">
    <name type="scientific">Caenorhabditis elegans</name>
    <dbReference type="NCBI Taxonomy" id="6239"/>
    <lineage>
        <taxon>Eukaryota</taxon>
        <taxon>Metazoa</taxon>
        <taxon>Ecdysozoa</taxon>
        <taxon>Nematoda</taxon>
        <taxon>Chromadorea</taxon>
        <taxon>Rhabditida</taxon>
        <taxon>Rhabditina</taxon>
        <taxon>Rhabditomorpha</taxon>
        <taxon>Rhabditoidea</taxon>
        <taxon>Rhabditidae</taxon>
        <taxon>Peloderinae</taxon>
        <taxon>Caenorhabditis</taxon>
    </lineage>
</organism>
<dbReference type="STRING" id="6239.F55A3.5.1"/>
<dbReference type="EMBL" id="BX284601">
    <property type="protein sequence ID" value="CCD66832.1"/>
    <property type="molecule type" value="Genomic_DNA"/>
</dbReference>
<dbReference type="PaxDb" id="6239-F55A3.5"/>
<dbReference type="PROSITE" id="PS51355">
    <property type="entry name" value="GLUTATHIONE_PEROXID_3"/>
    <property type="match status" value="1"/>
</dbReference>
<dbReference type="Gene3D" id="3.40.30.10">
    <property type="entry name" value="Glutaredoxin"/>
    <property type="match status" value="1"/>
</dbReference>
<dbReference type="Bgee" id="WBGene00018850">
    <property type="expression patterns" value="Expressed in embryo and 3 other cell types or tissues"/>
</dbReference>
<gene>
    <name evidence="4" type="primary">gpx-8</name>
    <name evidence="4" type="ORF">CELE_F55A3.5</name>
</gene>
<evidence type="ECO:0000256" key="2">
    <source>
        <dbReference type="ARBA" id="ARBA00022559"/>
    </source>
</evidence>
<dbReference type="SUPFAM" id="SSF52833">
    <property type="entry name" value="Thioredoxin-like"/>
    <property type="match status" value="1"/>
</dbReference>
<reference evidence="4" key="1">
    <citation type="journal article" date="1998" name="Science, e1252229">
        <title>Genome sequence of the nematode C. elegans: a platform for investigating biology.</title>
        <authorList>
            <consortium name="The C. elegans sequencing consortium"/>
            <person name="Sulson J.E."/>
            <person name="Waterston R."/>
        </authorList>
    </citation>
    <scope>NUCLEOTIDE SEQUENCE</scope>
    <source>
        <strain evidence="4">Bristol N2</strain>
    </source>
</reference>
<comment type="similarity">
    <text evidence="1">Belongs to the glutathione peroxidase family.</text>
</comment>
<dbReference type="InterPro" id="IPR036249">
    <property type="entry name" value="Thioredoxin-like_sf"/>
</dbReference>
<dbReference type="UCSC" id="F55A3.5">
    <property type="organism name" value="c. elegans"/>
</dbReference>